<proteinExistence type="predicted"/>
<evidence type="ECO:0000313" key="4">
    <source>
        <dbReference type="EnsemblPlants" id="AUR62020082-RA:cds"/>
    </source>
</evidence>
<feature type="compositionally biased region" description="Polar residues" evidence="2">
    <location>
        <begin position="43"/>
        <end position="56"/>
    </location>
</feature>
<reference evidence="4" key="1">
    <citation type="journal article" date="2017" name="Nature">
        <title>The genome of Chenopodium quinoa.</title>
        <authorList>
            <person name="Jarvis D.E."/>
            <person name="Ho Y.S."/>
            <person name="Lightfoot D.J."/>
            <person name="Schmoeckel S.M."/>
            <person name="Li B."/>
            <person name="Borm T.J.A."/>
            <person name="Ohyanagi H."/>
            <person name="Mineta K."/>
            <person name="Michell C.T."/>
            <person name="Saber N."/>
            <person name="Kharbatia N.M."/>
            <person name="Rupper R.R."/>
            <person name="Sharp A.R."/>
            <person name="Dally N."/>
            <person name="Boughton B.A."/>
            <person name="Woo Y.H."/>
            <person name="Gao G."/>
            <person name="Schijlen E.G.W.M."/>
            <person name="Guo X."/>
            <person name="Momin A.A."/>
            <person name="Negrao S."/>
            <person name="Al-Babili S."/>
            <person name="Gehring C."/>
            <person name="Roessner U."/>
            <person name="Jung C."/>
            <person name="Murphy K."/>
            <person name="Arold S.T."/>
            <person name="Gojobori T."/>
            <person name="van der Linden C.G."/>
            <person name="van Loo E.N."/>
            <person name="Jellen E.N."/>
            <person name="Maughan P.J."/>
            <person name="Tester M."/>
        </authorList>
    </citation>
    <scope>NUCLEOTIDE SEQUENCE [LARGE SCALE GENOMIC DNA]</scope>
    <source>
        <strain evidence="4">cv. PI 614886</strain>
    </source>
</reference>
<evidence type="ECO:0000256" key="2">
    <source>
        <dbReference type="SAM" id="MobiDB-lite"/>
    </source>
</evidence>
<dbReference type="InterPro" id="IPR000504">
    <property type="entry name" value="RRM_dom"/>
</dbReference>
<sequence length="305" mass="33288">MSYSRRDVRSPSPYKRYGRSMSRSLSRSRSSSRSRSRSRESSVENPGNNLYVTGLSTRVTRRELEKHFSSEGKVEDVHLVTDPWTKESRGFGFVTMSSLEEADRCIKYLNRSVLEGRVITVEKARRRRGRTPTPGRYLGLRTSRSRGRSTYAQGLSLHTTGDHQLVGDAMIILLMKGTTEEGAGVTSVASHPGEGATHAVILRDQGEVQGGATLGVTHLDQGEVHEGVTHLSLGEAQGRATPVAIHQGQGRVAGEAVLAVYQEAPVGVFPIPLRSVTDPLIVTHPEATRVTVLPPDLGLFQNLLV</sequence>
<reference evidence="4" key="2">
    <citation type="submission" date="2021-03" db="UniProtKB">
        <authorList>
            <consortium name="EnsemblPlants"/>
        </authorList>
    </citation>
    <scope>IDENTIFICATION</scope>
</reference>
<protein>
    <recommendedName>
        <fullName evidence="3">RRM domain-containing protein</fullName>
    </recommendedName>
</protein>
<dbReference type="Proteomes" id="UP000596660">
    <property type="component" value="Unplaced"/>
</dbReference>
<evidence type="ECO:0000256" key="1">
    <source>
        <dbReference type="PROSITE-ProRule" id="PRU00176"/>
    </source>
</evidence>
<dbReference type="OrthoDB" id="6159137at2759"/>
<dbReference type="PROSITE" id="PS50102">
    <property type="entry name" value="RRM"/>
    <property type="match status" value="1"/>
</dbReference>
<dbReference type="SUPFAM" id="SSF54928">
    <property type="entry name" value="RNA-binding domain, RBD"/>
    <property type="match status" value="1"/>
</dbReference>
<dbReference type="GO" id="GO:0003723">
    <property type="term" value="F:RNA binding"/>
    <property type="evidence" value="ECO:0007669"/>
    <property type="project" value="UniProtKB-UniRule"/>
</dbReference>
<keyword evidence="5" id="KW-1185">Reference proteome</keyword>
<evidence type="ECO:0000313" key="5">
    <source>
        <dbReference type="Proteomes" id="UP000596660"/>
    </source>
</evidence>
<feature type="region of interest" description="Disordered" evidence="2">
    <location>
        <begin position="1"/>
        <end position="56"/>
    </location>
</feature>
<dbReference type="InterPro" id="IPR050441">
    <property type="entry name" value="RBM"/>
</dbReference>
<organism evidence="4 5">
    <name type="scientific">Chenopodium quinoa</name>
    <name type="common">Quinoa</name>
    <dbReference type="NCBI Taxonomy" id="63459"/>
    <lineage>
        <taxon>Eukaryota</taxon>
        <taxon>Viridiplantae</taxon>
        <taxon>Streptophyta</taxon>
        <taxon>Embryophyta</taxon>
        <taxon>Tracheophyta</taxon>
        <taxon>Spermatophyta</taxon>
        <taxon>Magnoliopsida</taxon>
        <taxon>eudicotyledons</taxon>
        <taxon>Gunneridae</taxon>
        <taxon>Pentapetalae</taxon>
        <taxon>Caryophyllales</taxon>
        <taxon>Chenopodiaceae</taxon>
        <taxon>Chenopodioideae</taxon>
        <taxon>Atripliceae</taxon>
        <taxon>Chenopodium</taxon>
    </lineage>
</organism>
<dbReference type="Pfam" id="PF00076">
    <property type="entry name" value="RRM_1"/>
    <property type="match status" value="1"/>
</dbReference>
<evidence type="ECO:0000259" key="3">
    <source>
        <dbReference type="PROSITE" id="PS50102"/>
    </source>
</evidence>
<keyword evidence="1" id="KW-0694">RNA-binding</keyword>
<dbReference type="Gene3D" id="3.30.70.330">
    <property type="match status" value="1"/>
</dbReference>
<dbReference type="PANTHER" id="PTHR48034">
    <property type="entry name" value="TRANSFORMER-2 SEX-DETERMINING PROTEIN-RELATED"/>
    <property type="match status" value="1"/>
</dbReference>
<feature type="compositionally biased region" description="Low complexity" evidence="2">
    <location>
        <begin position="19"/>
        <end position="29"/>
    </location>
</feature>
<name>A0A803LX81_CHEQI</name>
<dbReference type="SMART" id="SM00360">
    <property type="entry name" value="RRM"/>
    <property type="match status" value="1"/>
</dbReference>
<dbReference type="EnsemblPlants" id="AUR62020082-RA">
    <property type="protein sequence ID" value="AUR62020082-RA:cds"/>
    <property type="gene ID" value="AUR62020082"/>
</dbReference>
<feature type="domain" description="RRM" evidence="3">
    <location>
        <begin position="48"/>
        <end position="126"/>
    </location>
</feature>
<accession>A0A803LX81</accession>
<dbReference type="KEGG" id="cqi:110683404"/>
<gene>
    <name evidence="4" type="primary">LOC110683404</name>
</gene>
<dbReference type="GeneID" id="110683404"/>
<dbReference type="Gramene" id="AUR62020082-RA">
    <property type="protein sequence ID" value="AUR62020082-RA:cds"/>
    <property type="gene ID" value="AUR62020082"/>
</dbReference>
<dbReference type="AlphaFoldDB" id="A0A803LX81"/>
<dbReference type="InterPro" id="IPR035979">
    <property type="entry name" value="RBD_domain_sf"/>
</dbReference>
<dbReference type="RefSeq" id="XP_021715457.1">
    <property type="nucleotide sequence ID" value="XM_021859765.1"/>
</dbReference>
<dbReference type="InterPro" id="IPR012677">
    <property type="entry name" value="Nucleotide-bd_a/b_plait_sf"/>
</dbReference>